<reference evidence="11 12" key="1">
    <citation type="submission" date="2022-08" db="EMBL/GenBank/DDBJ databases">
        <title>Reclassification of Massilia species as members of the genera Telluria, Duganella, Pseudoduganella, Mokoshia gen. nov. and Zemynaea gen. nov. using orthogonal and non-orthogonal genome-based approaches.</title>
        <authorList>
            <person name="Bowman J.P."/>
        </authorList>
    </citation>
    <scope>NUCLEOTIDE SEQUENCE [LARGE SCALE GENOMIC DNA]</scope>
    <source>
        <strain evidence="11 12">JCM 31606</strain>
    </source>
</reference>
<dbReference type="Proteomes" id="UP001204621">
    <property type="component" value="Unassembled WGS sequence"/>
</dbReference>
<evidence type="ECO:0000256" key="9">
    <source>
        <dbReference type="SAM" id="Phobius"/>
    </source>
</evidence>
<dbReference type="PANTHER" id="PTHR24421">
    <property type="entry name" value="NITRATE/NITRITE SENSOR PROTEIN NARX-RELATED"/>
    <property type="match status" value="1"/>
</dbReference>
<dbReference type="Gene3D" id="3.30.565.10">
    <property type="entry name" value="Histidine kinase-like ATPase, C-terminal domain"/>
    <property type="match status" value="1"/>
</dbReference>
<dbReference type="InterPro" id="IPR050482">
    <property type="entry name" value="Sensor_HK_TwoCompSys"/>
</dbReference>
<dbReference type="InterPro" id="IPR036890">
    <property type="entry name" value="HATPase_C_sf"/>
</dbReference>
<evidence type="ECO:0000256" key="4">
    <source>
        <dbReference type="ARBA" id="ARBA00022692"/>
    </source>
</evidence>
<evidence type="ECO:0000259" key="10">
    <source>
        <dbReference type="Pfam" id="PF07730"/>
    </source>
</evidence>
<keyword evidence="3" id="KW-0808">Transferase</keyword>
<evidence type="ECO:0000256" key="5">
    <source>
        <dbReference type="ARBA" id="ARBA00022777"/>
    </source>
</evidence>
<keyword evidence="4 9" id="KW-0812">Transmembrane</keyword>
<keyword evidence="8 9" id="KW-0472">Membrane</keyword>
<name>A0ABT2CRE5_9BURK</name>
<feature type="transmembrane region" description="Helical" evidence="9">
    <location>
        <begin position="56"/>
        <end position="74"/>
    </location>
</feature>
<gene>
    <name evidence="11" type="ORF">NX778_00495</name>
</gene>
<evidence type="ECO:0000256" key="7">
    <source>
        <dbReference type="ARBA" id="ARBA00023012"/>
    </source>
</evidence>
<comment type="subcellular location">
    <subcellularLocation>
        <location evidence="1">Cell membrane</location>
        <topology evidence="1">Multi-pass membrane protein</topology>
    </subcellularLocation>
</comment>
<dbReference type="GO" id="GO:0016301">
    <property type="term" value="F:kinase activity"/>
    <property type="evidence" value="ECO:0007669"/>
    <property type="project" value="UniProtKB-KW"/>
</dbReference>
<proteinExistence type="predicted"/>
<comment type="caution">
    <text evidence="11">The sequence shown here is derived from an EMBL/GenBank/DDBJ whole genome shotgun (WGS) entry which is preliminary data.</text>
</comment>
<accession>A0ABT2CRE5</accession>
<dbReference type="PANTHER" id="PTHR24421:SF37">
    <property type="entry name" value="SENSOR HISTIDINE KINASE NARS"/>
    <property type="match status" value="1"/>
</dbReference>
<evidence type="ECO:0000313" key="11">
    <source>
        <dbReference type="EMBL" id="MCS0656544.1"/>
    </source>
</evidence>
<evidence type="ECO:0000256" key="1">
    <source>
        <dbReference type="ARBA" id="ARBA00004651"/>
    </source>
</evidence>
<keyword evidence="12" id="KW-1185">Reference proteome</keyword>
<dbReference type="InterPro" id="IPR011712">
    <property type="entry name" value="Sig_transdc_His_kin_sub3_dim/P"/>
</dbReference>
<evidence type="ECO:0000256" key="2">
    <source>
        <dbReference type="ARBA" id="ARBA00022475"/>
    </source>
</evidence>
<keyword evidence="5 11" id="KW-0418">Kinase</keyword>
<keyword evidence="2" id="KW-1003">Cell membrane</keyword>
<evidence type="ECO:0000313" key="12">
    <source>
        <dbReference type="Proteomes" id="UP001204621"/>
    </source>
</evidence>
<feature type="transmembrane region" description="Helical" evidence="9">
    <location>
        <begin position="105"/>
        <end position="123"/>
    </location>
</feature>
<feature type="transmembrane region" description="Helical" evidence="9">
    <location>
        <begin position="130"/>
        <end position="148"/>
    </location>
</feature>
<evidence type="ECO:0000256" key="6">
    <source>
        <dbReference type="ARBA" id="ARBA00022989"/>
    </source>
</evidence>
<organism evidence="11 12">
    <name type="scientific">Massilia terrae</name>
    <dbReference type="NCBI Taxonomy" id="1811224"/>
    <lineage>
        <taxon>Bacteria</taxon>
        <taxon>Pseudomonadati</taxon>
        <taxon>Pseudomonadota</taxon>
        <taxon>Betaproteobacteria</taxon>
        <taxon>Burkholderiales</taxon>
        <taxon>Oxalobacteraceae</taxon>
        <taxon>Telluria group</taxon>
        <taxon>Massilia</taxon>
    </lineage>
</organism>
<keyword evidence="7" id="KW-0902">Two-component regulatory system</keyword>
<sequence length="557" mass="58649">MATPGFCAASAAPGTTAHFNESDIQLLARIRLVLAVSALFVAIVDQAGHRAAEAVGLFLLSCYLLAAGVAYAGVLKGLRWAGATLMHRLDAAACAAMAATGESDIFSLVFLFFAIVAASLRFGLDEGARVTFAAVTLYCAATIAASPGAVPARVFLQAAVLLGFGRAIAQLGERQIQAARRQALLAELNQVANPRFGIDRTMTAALERLRAFFGAERCIVLIEEQESGRHTLRAVRAGGPPVLAAEAVDAALAGAMLPEPRAHALLYVRPWRRGAPALALSHAGAGPWLQRDEGQMGQLAALLEAASFISAPLVFERGRGRVYVIAASRHLGRADALFLARIAAHELAAIDRIGLLDRLASDAAALERKKIALDLHDTAIQSYIGLQLGLATVCRKAAPSNPLAAELDKLAAMAAEVVVELRDYARHAPAGTADGEPIFVSALRRQAAQANAAYGVDVRIETAGTIALGDRLTAEVLQIVREGISNVCRHTAAKRAAVSLRCGGEILRIEISNEHGAMAPPAFRPRSISERAQALGGSAFVREGRFNDTIVCVEIPL</sequence>
<evidence type="ECO:0000256" key="3">
    <source>
        <dbReference type="ARBA" id="ARBA00022679"/>
    </source>
</evidence>
<evidence type="ECO:0000256" key="8">
    <source>
        <dbReference type="ARBA" id="ARBA00023136"/>
    </source>
</evidence>
<feature type="transmembrane region" description="Helical" evidence="9">
    <location>
        <begin position="26"/>
        <end position="44"/>
    </location>
</feature>
<protein>
    <submittedName>
        <fullName evidence="11">Histidine kinase</fullName>
    </submittedName>
</protein>
<dbReference type="RefSeq" id="WP_258809732.1">
    <property type="nucleotide sequence ID" value="NZ_JANUGU010000001.1"/>
</dbReference>
<dbReference type="EMBL" id="JANUGU010000001">
    <property type="protein sequence ID" value="MCS0656544.1"/>
    <property type="molecule type" value="Genomic_DNA"/>
</dbReference>
<keyword evidence="6 9" id="KW-1133">Transmembrane helix</keyword>
<dbReference type="Pfam" id="PF07730">
    <property type="entry name" value="HisKA_3"/>
    <property type="match status" value="1"/>
</dbReference>
<dbReference type="Gene3D" id="1.20.5.1930">
    <property type="match status" value="1"/>
</dbReference>
<feature type="domain" description="Signal transduction histidine kinase subgroup 3 dimerisation and phosphoacceptor" evidence="10">
    <location>
        <begin position="367"/>
        <end position="427"/>
    </location>
</feature>